<evidence type="ECO:0000256" key="1">
    <source>
        <dbReference type="SAM" id="MobiDB-lite"/>
    </source>
</evidence>
<dbReference type="Proteomes" id="UP000482800">
    <property type="component" value="Unassembled WGS sequence"/>
</dbReference>
<organism evidence="3 4">
    <name type="scientific">Phytohabitans houttuyneae</name>
    <dbReference type="NCBI Taxonomy" id="1076126"/>
    <lineage>
        <taxon>Bacteria</taxon>
        <taxon>Bacillati</taxon>
        <taxon>Actinomycetota</taxon>
        <taxon>Actinomycetes</taxon>
        <taxon>Micromonosporales</taxon>
        <taxon>Micromonosporaceae</taxon>
    </lineage>
</organism>
<feature type="domain" description="Condensation" evidence="2">
    <location>
        <begin position="20"/>
        <end position="329"/>
    </location>
</feature>
<comment type="caution">
    <text evidence="3">The sequence shown here is derived from an EMBL/GenBank/DDBJ whole genome shotgun (WGS) entry which is preliminary data.</text>
</comment>
<evidence type="ECO:0000313" key="3">
    <source>
        <dbReference type="EMBL" id="GFJ76303.1"/>
    </source>
</evidence>
<dbReference type="GO" id="GO:0005737">
    <property type="term" value="C:cytoplasm"/>
    <property type="evidence" value="ECO:0007669"/>
    <property type="project" value="TreeGrafter"/>
</dbReference>
<dbReference type="Pfam" id="PF00668">
    <property type="entry name" value="Condensation"/>
    <property type="match status" value="1"/>
</dbReference>
<sequence length="463" mass="51365">MTLTGTPLLRSQENVWEYVYCFAPDSPGRIGCNVFNTMELPGPVDADAFRQAVADVARRHEALRTVFATIEADPLTRVADDLEPSVRVVDLSAHPPARRAAHLAGLLAYESHRDFDLRDGPLWTVTLVRRSETSHLVAVAMTHVIADGWSTGVFLRDLMAAYRARLGAGPPLAPLEVTYEQALAAPQWSDEELARRTGYWRRHLAPLPDRSPFTMAPLTPGLDVQAEANLGITLPGALARALGTLARQERMTPFVLLLGAYRVLLGALTGWDRVVIGSATFGRESPGSRELIGQFTHNLYVPTVIPPHRTLREALGEVRGAVFGALRHNASFKQIAPAVNPDFERMRPWPYLPLYHAWFISAPPGNAQGRPDGPADHDTGFTETRMPGRPRALPESVGDKAALWAKKGEPNLTISDDRRAVFVRYNPFIYDRDEMVRLVTGYRHVLGELVRDPHQRIADLRLE</sequence>
<dbReference type="InterPro" id="IPR001242">
    <property type="entry name" value="Condensation_dom"/>
</dbReference>
<dbReference type="PANTHER" id="PTHR45527:SF1">
    <property type="entry name" value="FATTY ACID SYNTHASE"/>
    <property type="match status" value="1"/>
</dbReference>
<evidence type="ECO:0000313" key="4">
    <source>
        <dbReference type="Proteomes" id="UP000482800"/>
    </source>
</evidence>
<dbReference type="EMBL" id="BLPF01000001">
    <property type="protein sequence ID" value="GFJ76303.1"/>
    <property type="molecule type" value="Genomic_DNA"/>
</dbReference>
<protein>
    <recommendedName>
        <fullName evidence="2">Condensation domain-containing protein</fullName>
    </recommendedName>
</protein>
<evidence type="ECO:0000259" key="2">
    <source>
        <dbReference type="Pfam" id="PF00668"/>
    </source>
</evidence>
<accession>A0A6V8JUM1</accession>
<reference evidence="3 4" key="1">
    <citation type="submission" date="2020-03" db="EMBL/GenBank/DDBJ databases">
        <title>Whole genome shotgun sequence of Phytohabitans houttuyneae NBRC 108639.</title>
        <authorList>
            <person name="Komaki H."/>
            <person name="Tamura T."/>
        </authorList>
    </citation>
    <scope>NUCLEOTIDE SEQUENCE [LARGE SCALE GENOMIC DNA]</scope>
    <source>
        <strain evidence="3 4">NBRC 108639</strain>
    </source>
</reference>
<dbReference type="AlphaFoldDB" id="A0A6V8JUM1"/>
<dbReference type="GO" id="GO:0003824">
    <property type="term" value="F:catalytic activity"/>
    <property type="evidence" value="ECO:0007669"/>
    <property type="project" value="InterPro"/>
</dbReference>
<gene>
    <name evidence="3" type="ORF">Phou_004830</name>
</gene>
<dbReference type="RefSeq" id="WP_173053143.1">
    <property type="nucleotide sequence ID" value="NZ_BAABGO010000003.1"/>
</dbReference>
<dbReference type="GO" id="GO:0043041">
    <property type="term" value="P:amino acid activation for nonribosomal peptide biosynthetic process"/>
    <property type="evidence" value="ECO:0007669"/>
    <property type="project" value="TreeGrafter"/>
</dbReference>
<dbReference type="Gene3D" id="3.30.559.10">
    <property type="entry name" value="Chloramphenicol acetyltransferase-like domain"/>
    <property type="match status" value="1"/>
</dbReference>
<dbReference type="SUPFAM" id="SSF52777">
    <property type="entry name" value="CoA-dependent acyltransferases"/>
    <property type="match status" value="2"/>
</dbReference>
<proteinExistence type="predicted"/>
<feature type="region of interest" description="Disordered" evidence="1">
    <location>
        <begin position="366"/>
        <end position="393"/>
    </location>
</feature>
<dbReference type="Gene3D" id="3.30.559.30">
    <property type="entry name" value="Nonribosomal peptide synthetase, condensation domain"/>
    <property type="match status" value="1"/>
</dbReference>
<dbReference type="PANTHER" id="PTHR45527">
    <property type="entry name" value="NONRIBOSOMAL PEPTIDE SYNTHETASE"/>
    <property type="match status" value="1"/>
</dbReference>
<dbReference type="GO" id="GO:0044550">
    <property type="term" value="P:secondary metabolite biosynthetic process"/>
    <property type="evidence" value="ECO:0007669"/>
    <property type="project" value="TreeGrafter"/>
</dbReference>
<dbReference type="GO" id="GO:0008610">
    <property type="term" value="P:lipid biosynthetic process"/>
    <property type="evidence" value="ECO:0007669"/>
    <property type="project" value="UniProtKB-ARBA"/>
</dbReference>
<reference evidence="3 4" key="2">
    <citation type="submission" date="2020-03" db="EMBL/GenBank/DDBJ databases">
        <authorList>
            <person name="Ichikawa N."/>
            <person name="Kimura A."/>
            <person name="Kitahashi Y."/>
            <person name="Uohara A."/>
        </authorList>
    </citation>
    <scope>NUCLEOTIDE SEQUENCE [LARGE SCALE GENOMIC DNA]</scope>
    <source>
        <strain evidence="3 4">NBRC 108639</strain>
    </source>
</reference>
<dbReference type="InterPro" id="IPR023213">
    <property type="entry name" value="CAT-like_dom_sf"/>
</dbReference>
<dbReference type="GO" id="GO:0031177">
    <property type="term" value="F:phosphopantetheine binding"/>
    <property type="evidence" value="ECO:0007669"/>
    <property type="project" value="TreeGrafter"/>
</dbReference>
<name>A0A6V8JUM1_9ACTN</name>
<keyword evidence="4" id="KW-1185">Reference proteome</keyword>